<name>A0ABU8YU84_9CYAN</name>
<proteinExistence type="predicted"/>
<accession>A0ABU8YU84</accession>
<dbReference type="EMBL" id="JBBLXS010000471">
    <property type="protein sequence ID" value="MEK0187934.1"/>
    <property type="molecule type" value="Genomic_DNA"/>
</dbReference>
<sequence>MGFLLLLVYCVVVLWPDLSAMAISTLWWMTPSTLSLAKVPFQRQYFSCILKEVDGDLSLGGAGL</sequence>
<protein>
    <submittedName>
        <fullName evidence="1">Uncharacterized protein</fullName>
    </submittedName>
</protein>
<comment type="caution">
    <text evidence="1">The sequence shown here is derived from an EMBL/GenBank/DDBJ whole genome shotgun (WGS) entry which is preliminary data.</text>
</comment>
<keyword evidence="2" id="KW-1185">Reference proteome</keyword>
<dbReference type="Proteomes" id="UP001384579">
    <property type="component" value="Unassembled WGS sequence"/>
</dbReference>
<evidence type="ECO:0000313" key="1">
    <source>
        <dbReference type="EMBL" id="MEK0187934.1"/>
    </source>
</evidence>
<reference evidence="1 2" key="1">
    <citation type="journal article" date="2020" name="Harmful Algae">
        <title>Molecular and morphological characterization of a novel dihydroanatoxin-a producing Microcoleus species (cyanobacteria) from the Russian River, California, USA.</title>
        <authorList>
            <person name="Conklin K.Y."/>
            <person name="Stancheva R."/>
            <person name="Otten T.G."/>
            <person name="Fadness R."/>
            <person name="Boyer G.L."/>
            <person name="Read B."/>
            <person name="Zhang X."/>
            <person name="Sheath R.G."/>
        </authorList>
    </citation>
    <scope>NUCLEOTIDE SEQUENCE [LARGE SCALE GENOMIC DNA]</scope>
    <source>
        <strain evidence="1 2">PTRS2</strain>
    </source>
</reference>
<evidence type="ECO:0000313" key="2">
    <source>
        <dbReference type="Proteomes" id="UP001384579"/>
    </source>
</evidence>
<gene>
    <name evidence="1" type="ORF">WMG39_24285</name>
</gene>
<dbReference type="RefSeq" id="WP_340524423.1">
    <property type="nucleotide sequence ID" value="NZ_JBBLXS010000471.1"/>
</dbReference>
<organism evidence="1 2">
    <name type="scientific">Microcoleus anatoxicus PTRS2</name>
    <dbReference type="NCBI Taxonomy" id="2705321"/>
    <lineage>
        <taxon>Bacteria</taxon>
        <taxon>Bacillati</taxon>
        <taxon>Cyanobacteriota</taxon>
        <taxon>Cyanophyceae</taxon>
        <taxon>Oscillatoriophycideae</taxon>
        <taxon>Oscillatoriales</taxon>
        <taxon>Microcoleaceae</taxon>
        <taxon>Microcoleus</taxon>
        <taxon>Microcoleus anatoxicus</taxon>
    </lineage>
</organism>